<gene>
    <name evidence="1" type="ORF">AU894_19065</name>
</gene>
<sequence>MKKHGAIVIYTAHKGYLPATLRLRFNASCFTVGRDYLVVIAPQIFMLSNKCFNRHNTWVLYSGRLCLCLLRALDHIPKNHLIYMMTAYHLRSGFGCKKIYIRINMNLQVLNIDLIILIMINSDLKPYKHLL</sequence>
<proteinExistence type="predicted"/>
<dbReference type="Proteomes" id="UP000839644">
    <property type="component" value="Unassembled WGS sequence"/>
</dbReference>
<reference evidence="1" key="1">
    <citation type="submission" date="2018-08" db="EMBL/GenBank/DDBJ databases">
        <authorList>
            <person name="Ashton P.M."/>
            <person name="Dallman T."/>
            <person name="Nair S."/>
            <person name="De Pinna E."/>
            <person name="Peters T."/>
            <person name="Grant K."/>
        </authorList>
    </citation>
    <scope>NUCLEOTIDE SEQUENCE [LARGE SCALE GENOMIC DNA]</scope>
    <source>
        <strain evidence="1">43913</strain>
    </source>
</reference>
<dbReference type="AlphaFoldDB" id="A0A3Y9C2V3"/>
<accession>A0A3Y9C2V3</accession>
<organism evidence="1">
    <name type="scientific">Salmonella enterica subsp. enterica serovar Java</name>
    <dbReference type="NCBI Taxonomy" id="224729"/>
    <lineage>
        <taxon>Bacteria</taxon>
        <taxon>Pseudomonadati</taxon>
        <taxon>Pseudomonadota</taxon>
        <taxon>Gammaproteobacteria</taxon>
        <taxon>Enterobacterales</taxon>
        <taxon>Enterobacteriaceae</taxon>
        <taxon>Salmonella</taxon>
    </lineage>
</organism>
<protein>
    <submittedName>
        <fullName evidence="1">Uncharacterized protein</fullName>
    </submittedName>
</protein>
<comment type="caution">
    <text evidence="1">The sequence shown here is derived from an EMBL/GenBank/DDBJ whole genome shotgun (WGS) entry which is preliminary data.</text>
</comment>
<evidence type="ECO:0000313" key="1">
    <source>
        <dbReference type="EMBL" id="EAB8478283.1"/>
    </source>
</evidence>
<dbReference type="EMBL" id="AAAFYZ010000056">
    <property type="protein sequence ID" value="EAB8478283.1"/>
    <property type="molecule type" value="Genomic_DNA"/>
</dbReference>
<name>A0A3Y9C2V3_SALEB</name>